<accession>A0A2N5RUF5</accession>
<dbReference type="PANTHER" id="PTHR10589:SF17">
    <property type="entry name" value="UBIQUITIN CARBOXYL-TERMINAL HYDROLASE"/>
    <property type="match status" value="1"/>
</dbReference>
<dbReference type="InterPro" id="IPR001578">
    <property type="entry name" value="Peptidase_C12_UCH"/>
</dbReference>
<dbReference type="FunFam" id="3.40.532.10:FF:000006">
    <property type="entry name" value="Ubiquitin carboxyl-terminal hydrolase"/>
    <property type="match status" value="1"/>
</dbReference>
<keyword evidence="5 7" id="KW-0378">Hydrolase</keyword>
<evidence type="ECO:0000259" key="9">
    <source>
        <dbReference type="PROSITE" id="PS52048"/>
    </source>
</evidence>
<dbReference type="GO" id="GO:0006511">
    <property type="term" value="P:ubiquitin-dependent protein catabolic process"/>
    <property type="evidence" value="ECO:0007669"/>
    <property type="project" value="UniProtKB-UniRule"/>
</dbReference>
<evidence type="ECO:0000256" key="6">
    <source>
        <dbReference type="ARBA" id="ARBA00022807"/>
    </source>
</evidence>
<dbReference type="GO" id="GO:0016579">
    <property type="term" value="P:protein deubiquitination"/>
    <property type="evidence" value="ECO:0007669"/>
    <property type="project" value="TreeGrafter"/>
</dbReference>
<evidence type="ECO:0000256" key="7">
    <source>
        <dbReference type="PROSITE-ProRule" id="PRU01393"/>
    </source>
</evidence>
<feature type="site" description="Transition state stabilizer" evidence="7">
    <location>
        <position position="90"/>
    </location>
</feature>
<dbReference type="PROSITE" id="PS00140">
    <property type="entry name" value="UCH_1"/>
    <property type="match status" value="1"/>
</dbReference>
<organism evidence="10 11">
    <name type="scientific">Puccinia coronata f. sp. avenae</name>
    <dbReference type="NCBI Taxonomy" id="200324"/>
    <lineage>
        <taxon>Eukaryota</taxon>
        <taxon>Fungi</taxon>
        <taxon>Dikarya</taxon>
        <taxon>Basidiomycota</taxon>
        <taxon>Pucciniomycotina</taxon>
        <taxon>Pucciniomycetes</taxon>
        <taxon>Pucciniales</taxon>
        <taxon>Pucciniaceae</taxon>
        <taxon>Puccinia</taxon>
    </lineage>
</organism>
<feature type="active site" description="Nucleophile" evidence="7">
    <location>
        <position position="96"/>
    </location>
</feature>
<dbReference type="InterPro" id="IPR057254">
    <property type="entry name" value="UCH_AS"/>
</dbReference>
<dbReference type="SUPFAM" id="SSF54001">
    <property type="entry name" value="Cysteine proteinases"/>
    <property type="match status" value="1"/>
</dbReference>
<dbReference type="GO" id="GO:0005737">
    <property type="term" value="C:cytoplasm"/>
    <property type="evidence" value="ECO:0007669"/>
    <property type="project" value="TreeGrafter"/>
</dbReference>
<dbReference type="InterPro" id="IPR036959">
    <property type="entry name" value="Peptidase_C12_UCH_sf"/>
</dbReference>
<evidence type="ECO:0000256" key="1">
    <source>
        <dbReference type="ARBA" id="ARBA00000707"/>
    </source>
</evidence>
<keyword evidence="3 7" id="KW-0645">Protease</keyword>
<evidence type="ECO:0000313" key="11">
    <source>
        <dbReference type="Proteomes" id="UP000235392"/>
    </source>
</evidence>
<sequence>MRWLPLESNPEVMNAWASALGLQTEKVSFADVYGLDAELRAMVSKPVYAVLMLFPISKEYEDARAAEHERLVAQASDTQLLEKRLIFIKQTISNACGTIGLLHALANNPKIPITEGALTQFLDQCRSKSPAERAELLEKDSAIANVHADIAQSGQSKVPSLDEVVDLHFVCFVKSHNPDDPAEPARLVELDGRKGFPIDHGAISGSDDLLDAVVPVVRRFIDLSKNNVNFNLIALCANA</sequence>
<evidence type="ECO:0000256" key="8">
    <source>
        <dbReference type="RuleBase" id="RU361215"/>
    </source>
</evidence>
<comment type="catalytic activity">
    <reaction evidence="1 7 8">
        <text>Thiol-dependent hydrolysis of ester, thioester, amide, peptide and isopeptide bonds formed by the C-terminal Gly of ubiquitin (a 76-residue protein attached to proteins as an intracellular targeting signal).</text>
        <dbReference type="EC" id="3.4.19.12"/>
    </reaction>
</comment>
<gene>
    <name evidence="10" type="ORF">PCASD_26149</name>
</gene>
<name>A0A2N5RUF5_9BASI</name>
<evidence type="ECO:0000256" key="4">
    <source>
        <dbReference type="ARBA" id="ARBA00022786"/>
    </source>
</evidence>
<feature type="domain" description="UCH catalytic" evidence="9">
    <location>
        <begin position="2"/>
        <end position="237"/>
    </location>
</feature>
<dbReference type="CDD" id="cd09616">
    <property type="entry name" value="Peptidase_C12_UCH_L1_L3"/>
    <property type="match status" value="1"/>
</dbReference>
<comment type="similarity">
    <text evidence="2 7 8">Belongs to the peptidase C12 family.</text>
</comment>
<evidence type="ECO:0000256" key="5">
    <source>
        <dbReference type="ARBA" id="ARBA00022801"/>
    </source>
</evidence>
<evidence type="ECO:0000256" key="3">
    <source>
        <dbReference type="ARBA" id="ARBA00022670"/>
    </source>
</evidence>
<dbReference type="EMBL" id="PGCI01001510">
    <property type="protein sequence ID" value="PLW04623.1"/>
    <property type="molecule type" value="Genomic_DNA"/>
</dbReference>
<dbReference type="Proteomes" id="UP000235392">
    <property type="component" value="Unassembled WGS sequence"/>
</dbReference>
<evidence type="ECO:0000313" key="10">
    <source>
        <dbReference type="EMBL" id="PLW04623.1"/>
    </source>
</evidence>
<dbReference type="EC" id="3.4.19.12" evidence="8"/>
<feature type="site" description="Important for enzyme activity" evidence="7">
    <location>
        <position position="191"/>
    </location>
</feature>
<dbReference type="PANTHER" id="PTHR10589">
    <property type="entry name" value="UBIQUITIN CARBOXYL-TERMINAL HYDROLASE"/>
    <property type="match status" value="1"/>
</dbReference>
<dbReference type="InterPro" id="IPR038765">
    <property type="entry name" value="Papain-like_cys_pep_sf"/>
</dbReference>
<keyword evidence="4 7" id="KW-0833">Ubl conjugation pathway</keyword>
<comment type="caution">
    <text evidence="10">The sequence shown here is derived from an EMBL/GenBank/DDBJ whole genome shotgun (WGS) entry which is preliminary data.</text>
</comment>
<protein>
    <recommendedName>
        <fullName evidence="8">Ubiquitin carboxyl-terminal hydrolase</fullName>
        <ecNumber evidence="8">3.4.19.12</ecNumber>
    </recommendedName>
</protein>
<keyword evidence="6 7" id="KW-0788">Thiol protease</keyword>
<dbReference type="GO" id="GO:0004843">
    <property type="term" value="F:cysteine-type deubiquitinase activity"/>
    <property type="evidence" value="ECO:0007669"/>
    <property type="project" value="UniProtKB-UniRule"/>
</dbReference>
<proteinExistence type="inferred from homology"/>
<dbReference type="Gene3D" id="3.40.532.10">
    <property type="entry name" value="Peptidase C12, ubiquitin carboxyl-terminal hydrolase"/>
    <property type="match status" value="1"/>
</dbReference>
<evidence type="ECO:0000256" key="2">
    <source>
        <dbReference type="ARBA" id="ARBA00009326"/>
    </source>
</evidence>
<feature type="active site" description="Proton donor" evidence="7">
    <location>
        <position position="168"/>
    </location>
</feature>
<dbReference type="AlphaFoldDB" id="A0A2N5RUF5"/>
<dbReference type="PRINTS" id="PR00707">
    <property type="entry name" value="UBCTHYDRLASE"/>
</dbReference>
<dbReference type="Pfam" id="PF01088">
    <property type="entry name" value="Peptidase_C12"/>
    <property type="match status" value="1"/>
</dbReference>
<dbReference type="PROSITE" id="PS52048">
    <property type="entry name" value="UCH_DOMAIN"/>
    <property type="match status" value="1"/>
</dbReference>
<reference evidence="10 11" key="1">
    <citation type="submission" date="2017-11" db="EMBL/GenBank/DDBJ databases">
        <title>De novo assembly and phasing of dikaryotic genomes from two isolates of Puccinia coronata f. sp. avenae, the causal agent of oat crown rust.</title>
        <authorList>
            <person name="Miller M.E."/>
            <person name="Zhang Y."/>
            <person name="Omidvar V."/>
            <person name="Sperschneider J."/>
            <person name="Schwessinger B."/>
            <person name="Raley C."/>
            <person name="Palmer J.M."/>
            <person name="Garnica D."/>
            <person name="Upadhyaya N."/>
            <person name="Rathjen J."/>
            <person name="Taylor J.M."/>
            <person name="Park R.F."/>
            <person name="Dodds P.N."/>
            <person name="Hirsch C.D."/>
            <person name="Kianian S.F."/>
            <person name="Figueroa M."/>
        </authorList>
    </citation>
    <scope>NUCLEOTIDE SEQUENCE [LARGE SCALE GENOMIC DNA]</scope>
    <source>
        <strain evidence="10">12SD80</strain>
    </source>
</reference>